<dbReference type="GO" id="GO:0005254">
    <property type="term" value="F:chloride channel activity"/>
    <property type="evidence" value="ECO:0007669"/>
    <property type="project" value="TreeGrafter"/>
</dbReference>
<dbReference type="PANTHER" id="PTHR12308">
    <property type="entry name" value="ANOCTAMIN"/>
    <property type="match status" value="1"/>
</dbReference>
<organism evidence="7">
    <name type="scientific">Odontella aurita</name>
    <dbReference type="NCBI Taxonomy" id="265563"/>
    <lineage>
        <taxon>Eukaryota</taxon>
        <taxon>Sar</taxon>
        <taxon>Stramenopiles</taxon>
        <taxon>Ochrophyta</taxon>
        <taxon>Bacillariophyta</taxon>
        <taxon>Mediophyceae</taxon>
        <taxon>Biddulphiophycidae</taxon>
        <taxon>Eupodiscales</taxon>
        <taxon>Odontellaceae</taxon>
        <taxon>Odontella</taxon>
    </lineage>
</organism>
<feature type="transmembrane region" description="Helical" evidence="5">
    <location>
        <begin position="673"/>
        <end position="694"/>
    </location>
</feature>
<feature type="transmembrane region" description="Helical" evidence="5">
    <location>
        <begin position="278"/>
        <end position="297"/>
    </location>
</feature>
<dbReference type="AlphaFoldDB" id="A0A7S4J1E6"/>
<evidence type="ECO:0000256" key="2">
    <source>
        <dbReference type="ARBA" id="ARBA00022692"/>
    </source>
</evidence>
<feature type="transmembrane region" description="Helical" evidence="5">
    <location>
        <begin position="569"/>
        <end position="596"/>
    </location>
</feature>
<evidence type="ECO:0000256" key="3">
    <source>
        <dbReference type="ARBA" id="ARBA00022989"/>
    </source>
</evidence>
<comment type="subcellular location">
    <subcellularLocation>
        <location evidence="1">Membrane</location>
        <topology evidence="1">Multi-pass membrane protein</topology>
    </subcellularLocation>
</comment>
<proteinExistence type="predicted"/>
<dbReference type="InterPro" id="IPR049452">
    <property type="entry name" value="Anoctamin_TM"/>
</dbReference>
<keyword evidence="4 5" id="KW-0472">Membrane</keyword>
<feature type="transmembrane region" description="Helical" evidence="5">
    <location>
        <begin position="467"/>
        <end position="484"/>
    </location>
</feature>
<dbReference type="Pfam" id="PF04547">
    <property type="entry name" value="Anoctamin"/>
    <property type="match status" value="1"/>
</dbReference>
<feature type="transmembrane region" description="Helical" evidence="5">
    <location>
        <begin position="623"/>
        <end position="644"/>
    </location>
</feature>
<feature type="domain" description="Anoctamin transmembrane" evidence="6">
    <location>
        <begin position="231"/>
        <end position="712"/>
    </location>
</feature>
<accession>A0A7S4J1E6</accession>
<sequence>MVLPPVETFPLLMVRFTSKAPPDLIDFVKERLKEGGVLEVTREECGDDGVILGLTTSQRELEEQAESVKLVKPITSPMTGFGEEEGILENFTVATREDFVGYPDCAFFDDKKNNSDEYDSIGLFTASDQVMLIWDMLGSMKVLDSNMISSNLSRKLRDLKCVGIHYHQILRKSTSSEEDSSHALQKKCLFLLLRENGFVDLISPVHVKSIRLTLLKNALKRLVGPPIRPLKDYYGDEVAFYFAWMEHFTRWLIFPGVVGLIIYILKIRSGETVDTCRFIPFHGLITFIWGIFFLRYWERQETRLAFDWGNFSSLGTSKTVFNARPNFYGELRVSPVTGALEKHYPTYKRYLKYFVSALITMMLLAVAFLVMILSLNLQGYVRPRDDRERWQSDHEHPFYYPFFAHLAEDGNLFDAASYWRCYIPVLLHVAVVMSMNMCYRHIAEALTEWENHQTEVEHENSLILKRFLFEAFDAYIILFYLAFFEKDVSKLRSELVSLFNVDTFRRLFVEYILPMILQGGSRKKEKKDYGRRKKLDLTNEDDDDNTLYKSLKSQSTKDPYEEFDDYLEMIIQLGYVTLFASAYPLAPFVAIFANLVEVRTDMMKLTKVCLRPRSIRTDNIGTWKMLMSVIIWGSALTNCLIFGFSSKQLYQWLGDEFYYIDGYETLRMIEGKGWIIIFLIFGIERILVFLALFINQVISTVPPDVKIKEERRQFIRTQLTQRVRVTEIRNKSSLKATSAVISALMRTRKTTDTE</sequence>
<reference evidence="7" key="1">
    <citation type="submission" date="2021-01" db="EMBL/GenBank/DDBJ databases">
        <authorList>
            <person name="Corre E."/>
            <person name="Pelletier E."/>
            <person name="Niang G."/>
            <person name="Scheremetjew M."/>
            <person name="Finn R."/>
            <person name="Kale V."/>
            <person name="Holt S."/>
            <person name="Cochrane G."/>
            <person name="Meng A."/>
            <person name="Brown T."/>
            <person name="Cohen L."/>
        </authorList>
    </citation>
    <scope>NUCLEOTIDE SEQUENCE</scope>
    <source>
        <strain evidence="7">Isolate 1302-5</strain>
    </source>
</reference>
<dbReference type="GO" id="GO:0016020">
    <property type="term" value="C:membrane"/>
    <property type="evidence" value="ECO:0007669"/>
    <property type="project" value="UniProtKB-SubCell"/>
</dbReference>
<keyword evidence="2 5" id="KW-0812">Transmembrane</keyword>
<protein>
    <recommendedName>
        <fullName evidence="6">Anoctamin transmembrane domain-containing protein</fullName>
    </recommendedName>
</protein>
<name>A0A7S4J1E6_9STRA</name>
<evidence type="ECO:0000313" key="7">
    <source>
        <dbReference type="EMBL" id="CAE2247107.1"/>
    </source>
</evidence>
<dbReference type="EMBL" id="HBKQ01028517">
    <property type="protein sequence ID" value="CAE2247107.1"/>
    <property type="molecule type" value="Transcribed_RNA"/>
</dbReference>
<evidence type="ECO:0000259" key="6">
    <source>
        <dbReference type="Pfam" id="PF04547"/>
    </source>
</evidence>
<dbReference type="InterPro" id="IPR007632">
    <property type="entry name" value="Anoctamin"/>
</dbReference>
<evidence type="ECO:0000256" key="4">
    <source>
        <dbReference type="ARBA" id="ARBA00023136"/>
    </source>
</evidence>
<dbReference type="PANTHER" id="PTHR12308:SF73">
    <property type="entry name" value="ANOCTAMIN"/>
    <property type="match status" value="1"/>
</dbReference>
<evidence type="ECO:0000256" key="5">
    <source>
        <dbReference type="SAM" id="Phobius"/>
    </source>
</evidence>
<feature type="transmembrane region" description="Helical" evidence="5">
    <location>
        <begin position="248"/>
        <end position="266"/>
    </location>
</feature>
<gene>
    <name evidence="7" type="ORF">OAUR00152_LOCUS19353</name>
</gene>
<feature type="transmembrane region" description="Helical" evidence="5">
    <location>
        <begin position="353"/>
        <end position="377"/>
    </location>
</feature>
<evidence type="ECO:0000256" key="1">
    <source>
        <dbReference type="ARBA" id="ARBA00004141"/>
    </source>
</evidence>
<keyword evidence="3 5" id="KW-1133">Transmembrane helix</keyword>